<feature type="compositionally biased region" description="Acidic residues" evidence="1">
    <location>
        <begin position="747"/>
        <end position="761"/>
    </location>
</feature>
<dbReference type="GO" id="GO:0005643">
    <property type="term" value="C:nuclear pore"/>
    <property type="evidence" value="ECO:0007669"/>
    <property type="project" value="TreeGrafter"/>
</dbReference>
<gene>
    <name evidence="3" type="ORF">GRG538_LOCUS9478</name>
</gene>
<dbReference type="Pfam" id="PF00638">
    <property type="entry name" value="Ran_BP1"/>
    <property type="match status" value="2"/>
</dbReference>
<feature type="region of interest" description="Disordered" evidence="1">
    <location>
        <begin position="93"/>
        <end position="128"/>
    </location>
</feature>
<proteinExistence type="predicted"/>
<evidence type="ECO:0000259" key="2">
    <source>
        <dbReference type="PROSITE" id="PS50196"/>
    </source>
</evidence>
<dbReference type="EMBL" id="CAJNYT010001084">
    <property type="protein sequence ID" value="CAF3394992.1"/>
    <property type="molecule type" value="Genomic_DNA"/>
</dbReference>
<feature type="region of interest" description="Disordered" evidence="1">
    <location>
        <begin position="430"/>
        <end position="458"/>
    </location>
</feature>
<feature type="domain" description="RanBD1" evidence="2">
    <location>
        <begin position="766"/>
        <end position="901"/>
    </location>
</feature>
<dbReference type="InterPro" id="IPR045255">
    <property type="entry name" value="RanBP1-like"/>
</dbReference>
<dbReference type="SUPFAM" id="SSF50729">
    <property type="entry name" value="PH domain-like"/>
    <property type="match status" value="2"/>
</dbReference>
<evidence type="ECO:0000313" key="4">
    <source>
        <dbReference type="Proteomes" id="UP000663872"/>
    </source>
</evidence>
<dbReference type="FunFam" id="2.30.29.30:FF:000018">
    <property type="entry name" value="E3 SUMO-protein ligase RanBP2"/>
    <property type="match status" value="2"/>
</dbReference>
<dbReference type="PANTHER" id="PTHR23138:SF87">
    <property type="entry name" value="E3 SUMO-PROTEIN LIGASE RANBP2"/>
    <property type="match status" value="1"/>
</dbReference>
<dbReference type="InterPro" id="IPR000156">
    <property type="entry name" value="Ran_bind_dom"/>
</dbReference>
<dbReference type="SMART" id="SM00160">
    <property type="entry name" value="RanBD"/>
    <property type="match status" value="2"/>
</dbReference>
<dbReference type="Proteomes" id="UP000663872">
    <property type="component" value="Unassembled WGS sequence"/>
</dbReference>
<sequence length="940" mass="102448">MSAPPSKPSQPTATTFNERLNEQLINCLNVQTNVIQNLSQYSQHISLQLFEIKNIVEILSNRVLALQQQQQQPYFAPSPYAASYYPNYMPQQPMPVSHPPASTHPHPAPPVPFSVQPPPPPQQQQPVPIRQPAMTTAATSSNFPFFPTAPANPPTSLPSSTPSFQFSTPAVVSSSQTINTNSLPALATTTSPSKSFFSNLPKFSMTDTTTKPPSLLSTIVPTTTATTTATTNNTNEKSSNSSPFMFGTNNMTSTFGTAVLSTGSSNTSIVKPETNVDDEGDGGGEDESYEPNVSFKPIIQLSAVEVKTGEEDENVLFCERGKLYRFDSGTNQMKERGTGEMKILQHKATHVCRVLMRREQVLKICANHQITSQMDLKVHQGSANAFIWSAMDFADGEAKHETLCIRFKTDEQAKNFQKVFNEAKEINTKKTGDVPSVGKISLNDETKSKPSTNDDDIVSLGEVKPSAEQIDRAKKLQLPSTFFLYENKEPCKGCPGCEQDTPSIVPDENKTAIKNQTDAVKNDVKVTTPQSQSTTSAPKTPLSSSENIKFSFTNSDKTQSQLQKQSSTTKEEKSSVESSSPAPNATSPYDSKPSIFGNFNGNSNTSIFGASTPTNNTSSSIFGASATFKPNTNNIGFSFPGFGNAPATSAAAPPTNGFQFSSPSTPSSSTNAVAPFSFGAALASASTNKPVFGNSPKFSFSDVAKQSPTLNDKTSSSGADQRVFAGQGSLIFGTNVANTSIKATNNNDDDEGDGGGEDESYEPNVSFKPIVQLSAVEVKTGEEDENVLFCERGKLYRFDSEANQMKERGIGEMKILQHKTTNLFRILMRREQVLKLCANHQITSQMDLKPHQGSENAYVWSAMDFAEGEAKHETLCVKFKSSEVAKRFVQQFNEAKQANANHPPKAAFHHLRYYRRIEERRIGARPTQIFPPAQYFAVHF</sequence>
<dbReference type="AlphaFoldDB" id="A0A818A033"/>
<feature type="region of interest" description="Disordered" evidence="1">
    <location>
        <begin position="262"/>
        <end position="291"/>
    </location>
</feature>
<feature type="region of interest" description="Disordered" evidence="1">
    <location>
        <begin position="226"/>
        <end position="246"/>
    </location>
</feature>
<dbReference type="PROSITE" id="PS50196">
    <property type="entry name" value="RANBD1"/>
    <property type="match status" value="2"/>
</dbReference>
<feature type="region of interest" description="Disordered" evidence="1">
    <location>
        <begin position="740"/>
        <end position="763"/>
    </location>
</feature>
<dbReference type="PANTHER" id="PTHR23138">
    <property type="entry name" value="RAN BINDING PROTEIN"/>
    <property type="match status" value="1"/>
</dbReference>
<organism evidence="3 4">
    <name type="scientific">Rotaria socialis</name>
    <dbReference type="NCBI Taxonomy" id="392032"/>
    <lineage>
        <taxon>Eukaryota</taxon>
        <taxon>Metazoa</taxon>
        <taxon>Spiralia</taxon>
        <taxon>Gnathifera</taxon>
        <taxon>Rotifera</taxon>
        <taxon>Eurotatoria</taxon>
        <taxon>Bdelloidea</taxon>
        <taxon>Philodinida</taxon>
        <taxon>Philodinidae</taxon>
        <taxon>Rotaria</taxon>
    </lineage>
</organism>
<feature type="region of interest" description="Disordered" evidence="1">
    <location>
        <begin position="514"/>
        <end position="596"/>
    </location>
</feature>
<dbReference type="GO" id="GO:0006913">
    <property type="term" value="P:nucleocytoplasmic transport"/>
    <property type="evidence" value="ECO:0007669"/>
    <property type="project" value="InterPro"/>
</dbReference>
<dbReference type="CDD" id="cd13179">
    <property type="entry name" value="RanBD_RanBP1"/>
    <property type="match status" value="2"/>
</dbReference>
<evidence type="ECO:0000256" key="1">
    <source>
        <dbReference type="SAM" id="MobiDB-lite"/>
    </source>
</evidence>
<feature type="compositionally biased region" description="Polar residues" evidence="1">
    <location>
        <begin position="542"/>
        <end position="556"/>
    </location>
</feature>
<protein>
    <recommendedName>
        <fullName evidence="2">RanBD1 domain-containing protein</fullName>
    </recommendedName>
</protein>
<dbReference type="InterPro" id="IPR011993">
    <property type="entry name" value="PH-like_dom_sf"/>
</dbReference>
<feature type="domain" description="RanBD1" evidence="2">
    <location>
        <begin position="294"/>
        <end position="429"/>
    </location>
</feature>
<evidence type="ECO:0000313" key="3">
    <source>
        <dbReference type="EMBL" id="CAF3394992.1"/>
    </source>
</evidence>
<feature type="compositionally biased region" description="Low complexity" evidence="1">
    <location>
        <begin position="557"/>
        <end position="568"/>
    </location>
</feature>
<name>A0A818A033_9BILA</name>
<reference evidence="3" key="1">
    <citation type="submission" date="2021-02" db="EMBL/GenBank/DDBJ databases">
        <authorList>
            <person name="Nowell W R."/>
        </authorList>
    </citation>
    <scope>NUCLEOTIDE SEQUENCE</scope>
</reference>
<feature type="compositionally biased region" description="Pro residues" evidence="1">
    <location>
        <begin position="106"/>
        <end position="123"/>
    </location>
</feature>
<accession>A0A818A033</accession>
<comment type="caution">
    <text evidence="3">The sequence shown here is derived from an EMBL/GenBank/DDBJ whole genome shotgun (WGS) entry which is preliminary data.</text>
</comment>
<feature type="compositionally biased region" description="Low complexity" evidence="1">
    <location>
        <begin position="226"/>
        <end position="235"/>
    </location>
</feature>
<dbReference type="Gene3D" id="2.30.29.30">
    <property type="entry name" value="Pleckstrin-homology domain (PH domain)/Phosphotyrosine-binding domain (PTB)"/>
    <property type="match status" value="2"/>
</dbReference>
<feature type="compositionally biased region" description="Acidic residues" evidence="1">
    <location>
        <begin position="275"/>
        <end position="289"/>
    </location>
</feature>
<dbReference type="GO" id="GO:0005737">
    <property type="term" value="C:cytoplasm"/>
    <property type="evidence" value="ECO:0007669"/>
    <property type="project" value="TreeGrafter"/>
</dbReference>
<dbReference type="InterPro" id="IPR045256">
    <property type="entry name" value="RanBP1_RanBD"/>
</dbReference>
<feature type="compositionally biased region" description="Low complexity" evidence="1">
    <location>
        <begin position="525"/>
        <end position="541"/>
    </location>
</feature>
<dbReference type="GO" id="GO:0005096">
    <property type="term" value="F:GTPase activator activity"/>
    <property type="evidence" value="ECO:0007669"/>
    <property type="project" value="TreeGrafter"/>
</dbReference>
<feature type="compositionally biased region" description="Polar residues" evidence="1">
    <location>
        <begin position="236"/>
        <end position="246"/>
    </location>
</feature>